<proteinExistence type="predicted"/>
<feature type="region of interest" description="Disordered" evidence="1">
    <location>
        <begin position="1"/>
        <end position="32"/>
    </location>
</feature>
<dbReference type="Proteomes" id="UP001283361">
    <property type="component" value="Unassembled WGS sequence"/>
</dbReference>
<keyword evidence="3" id="KW-1185">Reference proteome</keyword>
<organism evidence="2 3">
    <name type="scientific">Elysia crispata</name>
    <name type="common">lettuce slug</name>
    <dbReference type="NCBI Taxonomy" id="231223"/>
    <lineage>
        <taxon>Eukaryota</taxon>
        <taxon>Metazoa</taxon>
        <taxon>Spiralia</taxon>
        <taxon>Lophotrochozoa</taxon>
        <taxon>Mollusca</taxon>
        <taxon>Gastropoda</taxon>
        <taxon>Heterobranchia</taxon>
        <taxon>Euthyneura</taxon>
        <taxon>Panpulmonata</taxon>
        <taxon>Sacoglossa</taxon>
        <taxon>Placobranchoidea</taxon>
        <taxon>Plakobranchidae</taxon>
        <taxon>Elysia</taxon>
    </lineage>
</organism>
<accession>A0AAE0Y0C9</accession>
<protein>
    <submittedName>
        <fullName evidence="2">Uncharacterized protein</fullName>
    </submittedName>
</protein>
<dbReference type="AlphaFoldDB" id="A0AAE0Y0C9"/>
<dbReference type="EMBL" id="JAWDGP010007217">
    <property type="protein sequence ID" value="KAK3727930.1"/>
    <property type="molecule type" value="Genomic_DNA"/>
</dbReference>
<evidence type="ECO:0000313" key="3">
    <source>
        <dbReference type="Proteomes" id="UP001283361"/>
    </source>
</evidence>
<sequence>MKPQGGGLRMTDSRAAGDRHWPSQTDRGASCRPADLVENFKTPTPTQGAFLFPVCLRASRRLADVVKNPTAPGRPHRVLLYSLLAPGHYGGFHLSRAKARVSARLYTKESF</sequence>
<gene>
    <name evidence="2" type="ORF">RRG08_056638</name>
</gene>
<feature type="compositionally biased region" description="Basic and acidic residues" evidence="1">
    <location>
        <begin position="11"/>
        <end position="21"/>
    </location>
</feature>
<name>A0AAE0Y0C9_9GAST</name>
<evidence type="ECO:0000256" key="1">
    <source>
        <dbReference type="SAM" id="MobiDB-lite"/>
    </source>
</evidence>
<evidence type="ECO:0000313" key="2">
    <source>
        <dbReference type="EMBL" id="KAK3727930.1"/>
    </source>
</evidence>
<comment type="caution">
    <text evidence="2">The sequence shown here is derived from an EMBL/GenBank/DDBJ whole genome shotgun (WGS) entry which is preliminary data.</text>
</comment>
<reference evidence="2" key="1">
    <citation type="journal article" date="2023" name="G3 (Bethesda)">
        <title>A reference genome for the long-term kleptoplast-retaining sea slug Elysia crispata morphotype clarki.</title>
        <authorList>
            <person name="Eastman K.E."/>
            <person name="Pendleton A.L."/>
            <person name="Shaikh M.A."/>
            <person name="Suttiyut T."/>
            <person name="Ogas R."/>
            <person name="Tomko P."/>
            <person name="Gavelis G."/>
            <person name="Widhalm J.R."/>
            <person name="Wisecaver J.H."/>
        </authorList>
    </citation>
    <scope>NUCLEOTIDE SEQUENCE</scope>
    <source>
        <strain evidence="2">ECLA1</strain>
    </source>
</reference>